<comment type="catalytic activity">
    <reaction evidence="1">
        <text>ATP + H2O = ADP + phosphate + H(+)</text>
        <dbReference type="Rhea" id="RHEA:13065"/>
        <dbReference type="ChEBI" id="CHEBI:15377"/>
        <dbReference type="ChEBI" id="CHEBI:15378"/>
        <dbReference type="ChEBI" id="CHEBI:30616"/>
        <dbReference type="ChEBI" id="CHEBI:43474"/>
        <dbReference type="ChEBI" id="CHEBI:456216"/>
        <dbReference type="EC" id="5.6.2.3"/>
    </reaction>
</comment>
<accession>A0A8H6MQP8</accession>
<dbReference type="Pfam" id="PF05970">
    <property type="entry name" value="PIF1"/>
    <property type="match status" value="1"/>
</dbReference>
<dbReference type="InterPro" id="IPR051055">
    <property type="entry name" value="PIF1_helicase"/>
</dbReference>
<evidence type="ECO:0000259" key="4">
    <source>
        <dbReference type="Pfam" id="PF14214"/>
    </source>
</evidence>
<feature type="compositionally biased region" description="Acidic residues" evidence="2">
    <location>
        <begin position="1329"/>
        <end position="1342"/>
    </location>
</feature>
<keyword evidence="1" id="KW-0233">DNA recombination</keyword>
<dbReference type="GO" id="GO:0006281">
    <property type="term" value="P:DNA repair"/>
    <property type="evidence" value="ECO:0007669"/>
    <property type="project" value="UniProtKB-KW"/>
</dbReference>
<protein>
    <recommendedName>
        <fullName evidence="1">ATP-dependent DNA helicase</fullName>
        <ecNumber evidence="1">5.6.2.3</ecNumber>
    </recommendedName>
</protein>
<dbReference type="GO" id="GO:0006310">
    <property type="term" value="P:DNA recombination"/>
    <property type="evidence" value="ECO:0007669"/>
    <property type="project" value="UniProtKB-KW"/>
</dbReference>
<keyword evidence="1" id="KW-0234">DNA repair</keyword>
<dbReference type="InterPro" id="IPR025476">
    <property type="entry name" value="Helitron_helicase-like"/>
</dbReference>
<feature type="region of interest" description="Disordered" evidence="2">
    <location>
        <begin position="1"/>
        <end position="53"/>
    </location>
</feature>
<dbReference type="GO" id="GO:0000723">
    <property type="term" value="P:telomere maintenance"/>
    <property type="evidence" value="ECO:0007669"/>
    <property type="project" value="InterPro"/>
</dbReference>
<dbReference type="GO" id="GO:0005524">
    <property type="term" value="F:ATP binding"/>
    <property type="evidence" value="ECO:0007669"/>
    <property type="project" value="UniProtKB-KW"/>
</dbReference>
<evidence type="ECO:0000256" key="2">
    <source>
        <dbReference type="SAM" id="MobiDB-lite"/>
    </source>
</evidence>
<keyword evidence="1" id="KW-0347">Helicase</keyword>
<gene>
    <name evidence="6" type="ORF">CSOJ01_10010</name>
</gene>
<dbReference type="EC" id="5.6.2.3" evidence="1"/>
<sequence length="2045" mass="226445">MDRAPAQGGRRGPGRGRRVRTSTTDVPKAGRPVSAGPIPIKSASPSGIAPPAPPVTAFQFTTWRLQPIEDAVPLSRSEAGGLHNSAPGPNRHIAVTSANRIAVRRQPESTATGGRSSYTHDCSTQAAQAHPATARRTLDHHSTSSSTAINRSAPAATPVGAGGAESYHRLLDIIRQRDDRHHQNALDSAARTWCKPISRDVQLGAVRAFYDDMHDESTMEIGHCRVCYQQVSPSRLRDVTWLSFQPLYDSVSAEIPETDRAHFLCVQCFPRGPGMTFPICNDCNNSLEKGRLPQACGVNNLAIGCVHAYPDELADLSPLEERLLGIYTPCGWITKLTIDVNKETSGHYRKLKRGHITVFPNDVQGLAARVLPHPLVEERDRIHICFVGPRQPLPKDLSFVLSVNPPRLKRALRWLKLHNDLYRDIAISEANLQSWANPAPGTDVPQELVDRMVRYETRAEDDIRGGHYVPASERDAADEPVRNASEVLTMLQNRETEMARIEAAANNGLGAIRSIEEEPSDMDTCTIEHEISELTSTGLLAIDVAADHGVAERLRLMRTALQASDPRYRGPKPRNYAPGVNDVHAGLDEEPYIASRRPEVFADSNDPDFFPKTFPCLFPWGRGGPRRLPTHDKTADGAARGPSRPCHTGGFYLRPWARILLRRHGGRFATHPTFPFFAFNMLMRSDNRRISHARMAKRSFPRIEHIVRSLTADDVTAAETEYREHRTTSNADVAFLMREISSFGNAKHMSNEERLDSRRKIKSLCLAYGMPGIWFTINPNDLTNEVNMKLTAAMASDDEAAFRRLLDHLRRRLVGISHRIRDPVSSATFFHREIELFFKHYVAVGQDSVFGRVTSYFGCVETNERGALHIHGLMWLHANNDLPNLFLDLAKEPDDTYANRICEYIDSVFSESCDDEATQHYRRGENIYSNVSHLTKDLSTLDAAYDSEVSWVAQRCQMHSCGATCTKYSFVAKNDPAARRHPCRFKAPWARRDKTEFTADGVLYVRRNHERINRYCPALAVGLRHNIDTAFLPTNAAGLSMVYYATNYSTKLDTPLWKRVALVRTVLEKAGGADANTIDEEDNGGDAARVNNKARQFLARTANQIFSSRELSAVEVCASLLGYNNSYSSERAWVSIHANSAYWAVFRRWPGLRRAAGPEAAGWAGQDTIGLGGNGYNLPRLDAYAHRGPLLEGLCLYEWLSIVNVRKLGRRQNSAWMPFAAGLPGADSWVQELLRDARVPVITGYLDSVVSGTMDGYHQRSAVLLLALFVPWQDFLYREDGDAEAAWTDLSQHLPGRIASVVRNVQLLHKTAEDARRDQQLWASRSEGDEGAEFDGADDEDLPGAGYTPNHSDLTETLMDAVAQLQDRSAISNGSTHLAGLSHLLSQATDGDTDAAEVSTTEHRILRPTPYFHMTKPNIKAVKAAQNRAHTERMTAIEGDDDSSGDPGDTGNRLTASRGVPDSQLIASTSIETGQGGSFARAASIISRARTLNRMQSIALELICRAVDQAAECTNDTQPDQHFQYVGGGGGTGKSWLIDSLKQVFAFMQATGQLVVTATSGTAAAGIGGTTIHSALNLQIYNGQELIAEPPGASATANIDRLRQRWQRRKVLVIDEVSMLGLATLYEISEKLRKMRGDSLRPFGGMPVVVLLGDFLQFGPVLQKSLLNPPPERNVPNSRRAARLYAEAEGRRLWQKFTHVVMLTEQKRAEASDFLPGFLERLRSGRQTDDDANRLADRYDANSKLDFRPGTRAIIPLNRHRWELSLHAMLAFSKNVGKPLTIFISGHEWTSRVPTNEERIAALLLGDEAKLTIPGVFPYVEGMPVVVNVNKYMGLKVVNGAEFEAVGVITEPGTEEILLDDHIRLCIGPPAGILLRSEATKDLALPHIPPDTVLLPKDKVTLEEKHAKTLCPELLRRKGFKLGVTRTGLPCTPGLAITDFKAQGRSMDETLLGLYGRRCSRQLGGTAERAAVCDIISMYVQLSRARSFDRIRLVRPLDKAAFLAARMPEELTRGIERLDRLAEMTVAAYEARTHQHDGPGSSNIN</sequence>
<dbReference type="InterPro" id="IPR010285">
    <property type="entry name" value="DNA_helicase_pif1-like_DEAD"/>
</dbReference>
<dbReference type="Pfam" id="PF14214">
    <property type="entry name" value="Helitron_like_N"/>
    <property type="match status" value="1"/>
</dbReference>
<keyword evidence="7" id="KW-1185">Reference proteome</keyword>
<dbReference type="InterPro" id="IPR046700">
    <property type="entry name" value="DUF6570"/>
</dbReference>
<evidence type="ECO:0000259" key="5">
    <source>
        <dbReference type="Pfam" id="PF20209"/>
    </source>
</evidence>
<evidence type="ECO:0000256" key="1">
    <source>
        <dbReference type="RuleBase" id="RU363044"/>
    </source>
</evidence>
<feature type="region of interest" description="Disordered" evidence="2">
    <location>
        <begin position="74"/>
        <end position="161"/>
    </location>
</feature>
<dbReference type="Pfam" id="PF20209">
    <property type="entry name" value="DUF6570"/>
    <property type="match status" value="1"/>
</dbReference>
<evidence type="ECO:0000313" key="6">
    <source>
        <dbReference type="EMBL" id="KAF6804721.1"/>
    </source>
</evidence>
<reference evidence="6 7" key="1">
    <citation type="journal article" date="2020" name="Phytopathology">
        <title>Genome Sequence Resources of Colletotrichum truncatum, C. plurivorum, C. musicola, and C. sojae: Four Species Pathogenic to Soybean (Glycine max).</title>
        <authorList>
            <person name="Rogerio F."/>
            <person name="Boufleur T.R."/>
            <person name="Ciampi-Guillardi M."/>
            <person name="Sukno S.A."/>
            <person name="Thon M.R."/>
            <person name="Massola Junior N.S."/>
            <person name="Baroncelli R."/>
        </authorList>
    </citation>
    <scope>NUCLEOTIDE SEQUENCE [LARGE SCALE GENOMIC DNA]</scope>
    <source>
        <strain evidence="6 7">LFN0009</strain>
    </source>
</reference>
<proteinExistence type="inferred from homology"/>
<feature type="region of interest" description="Disordered" evidence="2">
    <location>
        <begin position="625"/>
        <end position="644"/>
    </location>
</feature>
<feature type="region of interest" description="Disordered" evidence="2">
    <location>
        <begin position="1435"/>
        <end position="1463"/>
    </location>
</feature>
<dbReference type="EMBL" id="WIGN01000201">
    <property type="protein sequence ID" value="KAF6804721.1"/>
    <property type="molecule type" value="Genomic_DNA"/>
</dbReference>
<comment type="similarity">
    <text evidence="1">Belongs to the helicase family.</text>
</comment>
<dbReference type="PANTHER" id="PTHR47642">
    <property type="entry name" value="ATP-DEPENDENT DNA HELICASE"/>
    <property type="match status" value="1"/>
</dbReference>
<dbReference type="Gene3D" id="3.40.50.300">
    <property type="entry name" value="P-loop containing nucleotide triphosphate hydrolases"/>
    <property type="match status" value="1"/>
</dbReference>
<feature type="compositionally biased region" description="Polar residues" evidence="2">
    <location>
        <begin position="108"/>
        <end position="127"/>
    </location>
</feature>
<dbReference type="SUPFAM" id="SSF52540">
    <property type="entry name" value="P-loop containing nucleoside triphosphate hydrolases"/>
    <property type="match status" value="2"/>
</dbReference>
<dbReference type="Proteomes" id="UP000652219">
    <property type="component" value="Unassembled WGS sequence"/>
</dbReference>
<evidence type="ECO:0000259" key="3">
    <source>
        <dbReference type="Pfam" id="PF05970"/>
    </source>
</evidence>
<name>A0A8H6MQP8_9PEZI</name>
<evidence type="ECO:0000313" key="7">
    <source>
        <dbReference type="Proteomes" id="UP000652219"/>
    </source>
</evidence>
<organism evidence="6 7">
    <name type="scientific">Colletotrichum sojae</name>
    <dbReference type="NCBI Taxonomy" id="2175907"/>
    <lineage>
        <taxon>Eukaryota</taxon>
        <taxon>Fungi</taxon>
        <taxon>Dikarya</taxon>
        <taxon>Ascomycota</taxon>
        <taxon>Pezizomycotina</taxon>
        <taxon>Sordariomycetes</taxon>
        <taxon>Hypocreomycetidae</taxon>
        <taxon>Glomerellales</taxon>
        <taxon>Glomerellaceae</taxon>
        <taxon>Colletotrichum</taxon>
        <taxon>Colletotrichum orchidearum species complex</taxon>
    </lineage>
</organism>
<comment type="caution">
    <text evidence="6">The sequence shown here is derived from an EMBL/GenBank/DDBJ whole genome shotgun (WGS) entry which is preliminary data.</text>
</comment>
<keyword evidence="1" id="KW-0547">Nucleotide-binding</keyword>
<dbReference type="GO" id="GO:0016787">
    <property type="term" value="F:hydrolase activity"/>
    <property type="evidence" value="ECO:0007669"/>
    <property type="project" value="UniProtKB-KW"/>
</dbReference>
<feature type="domain" description="DNA helicase Pif1-like DEAD-box helicase" evidence="3">
    <location>
        <begin position="1520"/>
        <end position="1711"/>
    </location>
</feature>
<feature type="domain" description="Helitron helicase-like" evidence="4">
    <location>
        <begin position="656"/>
        <end position="874"/>
    </location>
</feature>
<comment type="cofactor">
    <cofactor evidence="1">
        <name>Mg(2+)</name>
        <dbReference type="ChEBI" id="CHEBI:18420"/>
    </cofactor>
</comment>
<feature type="domain" description="DUF6570" evidence="5">
    <location>
        <begin position="289"/>
        <end position="433"/>
    </location>
</feature>
<keyword evidence="1" id="KW-0067">ATP-binding</keyword>
<keyword evidence="1" id="KW-0227">DNA damage</keyword>
<feature type="region of interest" description="Disordered" evidence="2">
    <location>
        <begin position="1323"/>
        <end position="1352"/>
    </location>
</feature>
<dbReference type="GO" id="GO:0043139">
    <property type="term" value="F:5'-3' DNA helicase activity"/>
    <property type="evidence" value="ECO:0007669"/>
    <property type="project" value="UniProtKB-EC"/>
</dbReference>
<dbReference type="InterPro" id="IPR027417">
    <property type="entry name" value="P-loop_NTPase"/>
</dbReference>
<keyword evidence="1" id="KW-0378">Hydrolase</keyword>
<feature type="compositionally biased region" description="Low complexity" evidence="2">
    <location>
        <begin position="34"/>
        <end position="47"/>
    </location>
</feature>